<dbReference type="AlphaFoldDB" id="A0A9P3FD28"/>
<dbReference type="PROSITE" id="PS50048">
    <property type="entry name" value="ZN2_CY6_FUNGAL_2"/>
    <property type="match status" value="1"/>
</dbReference>
<evidence type="ECO:0000256" key="1">
    <source>
        <dbReference type="ARBA" id="ARBA00023242"/>
    </source>
</evidence>
<keyword evidence="5" id="KW-1185">Reference proteome</keyword>
<feature type="compositionally biased region" description="Basic and acidic residues" evidence="2">
    <location>
        <begin position="147"/>
        <end position="167"/>
    </location>
</feature>
<dbReference type="PANTHER" id="PTHR47256">
    <property type="entry name" value="ZN(II)2CYS6 TRANSCRIPTION FACTOR (EUROFUNG)-RELATED"/>
    <property type="match status" value="1"/>
</dbReference>
<dbReference type="InterPro" id="IPR001138">
    <property type="entry name" value="Zn2Cys6_DnaBD"/>
</dbReference>
<reference evidence="4 5" key="1">
    <citation type="submission" date="2021-01" db="EMBL/GenBank/DDBJ databases">
        <title>Cercospora kikuchii MAFF 305040 whole genome shotgun sequence.</title>
        <authorList>
            <person name="Kashiwa T."/>
            <person name="Suzuki T."/>
        </authorList>
    </citation>
    <scope>NUCLEOTIDE SEQUENCE [LARGE SCALE GENOMIC DNA]</scope>
    <source>
        <strain evidence="4 5">MAFF 305040</strain>
    </source>
</reference>
<dbReference type="OrthoDB" id="3645157at2759"/>
<dbReference type="Proteomes" id="UP000825890">
    <property type="component" value="Unassembled WGS sequence"/>
</dbReference>
<dbReference type="SMART" id="SM00066">
    <property type="entry name" value="GAL4"/>
    <property type="match status" value="1"/>
</dbReference>
<feature type="domain" description="Zn(2)-C6 fungal-type" evidence="3">
    <location>
        <begin position="18"/>
        <end position="48"/>
    </location>
</feature>
<feature type="region of interest" description="Disordered" evidence="2">
    <location>
        <begin position="230"/>
        <end position="290"/>
    </location>
</feature>
<dbReference type="Gene3D" id="4.10.240.10">
    <property type="entry name" value="Zn(2)-C6 fungal-type DNA-binding domain"/>
    <property type="match status" value="1"/>
</dbReference>
<dbReference type="PROSITE" id="PS00463">
    <property type="entry name" value="ZN2_CY6_FUNGAL_1"/>
    <property type="match status" value="1"/>
</dbReference>
<evidence type="ECO:0000259" key="3">
    <source>
        <dbReference type="PROSITE" id="PS50048"/>
    </source>
</evidence>
<dbReference type="RefSeq" id="XP_044652886.1">
    <property type="nucleotide sequence ID" value="XM_044796951.1"/>
</dbReference>
<evidence type="ECO:0000313" key="5">
    <source>
        <dbReference type="Proteomes" id="UP000825890"/>
    </source>
</evidence>
<gene>
    <name evidence="4" type="ORF">CKM354_000181700</name>
</gene>
<dbReference type="GO" id="GO:0000981">
    <property type="term" value="F:DNA-binding transcription factor activity, RNA polymerase II-specific"/>
    <property type="evidence" value="ECO:0007669"/>
    <property type="project" value="InterPro"/>
</dbReference>
<feature type="compositionally biased region" description="Low complexity" evidence="2">
    <location>
        <begin position="253"/>
        <end position="265"/>
    </location>
</feature>
<dbReference type="EMBL" id="BOLY01000001">
    <property type="protein sequence ID" value="GIZ38399.1"/>
    <property type="molecule type" value="Genomic_DNA"/>
</dbReference>
<dbReference type="InterPro" id="IPR053187">
    <property type="entry name" value="Notoamide_regulator"/>
</dbReference>
<dbReference type="GeneID" id="68287392"/>
<accession>A0A9P3FD28</accession>
<keyword evidence="1" id="KW-0539">Nucleus</keyword>
<evidence type="ECO:0000256" key="2">
    <source>
        <dbReference type="SAM" id="MobiDB-lite"/>
    </source>
</evidence>
<proteinExistence type="predicted"/>
<feature type="region of interest" description="Disordered" evidence="2">
    <location>
        <begin position="107"/>
        <end position="178"/>
    </location>
</feature>
<dbReference type="Pfam" id="PF00172">
    <property type="entry name" value="Zn_clus"/>
    <property type="match status" value="1"/>
</dbReference>
<sequence length="308" mass="33566">MSSSKPKHNRTTPNIKAACEECRIRKTKCDGGRPACSRCIKKDKRCEYDAEPDEHRSATLKRKCKVFEQRALAGERLLAAMRDLPEDDAVSLLRRLRAQEGIENVAASLAEPSSRDLHERETSPTLSVAGSYSSAGSAAPLPTMPEDPSRSHDFDKQQRQGGRHSEASEMSGHSTTDQRLAISFLVTTVAGSRTSPQQLPRNVNRPTAHFGPSAVQRMASYPPFSTAAIETSRRASAPSPYVVAGSQANKPVPSSQRSRQQISPSGDETMQSQHIGKAPDPGNDWDQYFTSVSSLLQKLGEGPRGGRQ</sequence>
<dbReference type="InterPro" id="IPR036864">
    <property type="entry name" value="Zn2-C6_fun-type_DNA-bd_sf"/>
</dbReference>
<dbReference type="SUPFAM" id="SSF57701">
    <property type="entry name" value="Zn2/Cys6 DNA-binding domain"/>
    <property type="match status" value="1"/>
</dbReference>
<name>A0A9P3FD28_9PEZI</name>
<dbReference type="GO" id="GO:0008270">
    <property type="term" value="F:zinc ion binding"/>
    <property type="evidence" value="ECO:0007669"/>
    <property type="project" value="InterPro"/>
</dbReference>
<feature type="compositionally biased region" description="Low complexity" evidence="2">
    <location>
        <begin position="129"/>
        <end position="139"/>
    </location>
</feature>
<dbReference type="PANTHER" id="PTHR47256:SF1">
    <property type="entry name" value="ZN(II)2CYS6 TRANSCRIPTION FACTOR (EUROFUNG)"/>
    <property type="match status" value="1"/>
</dbReference>
<feature type="region of interest" description="Disordered" evidence="2">
    <location>
        <begin position="192"/>
        <end position="215"/>
    </location>
</feature>
<dbReference type="CDD" id="cd00067">
    <property type="entry name" value="GAL4"/>
    <property type="match status" value="1"/>
</dbReference>
<comment type="caution">
    <text evidence="4">The sequence shown here is derived from an EMBL/GenBank/DDBJ whole genome shotgun (WGS) entry which is preliminary data.</text>
</comment>
<organism evidence="4 5">
    <name type="scientific">Cercospora kikuchii</name>
    <dbReference type="NCBI Taxonomy" id="84275"/>
    <lineage>
        <taxon>Eukaryota</taxon>
        <taxon>Fungi</taxon>
        <taxon>Dikarya</taxon>
        <taxon>Ascomycota</taxon>
        <taxon>Pezizomycotina</taxon>
        <taxon>Dothideomycetes</taxon>
        <taxon>Dothideomycetidae</taxon>
        <taxon>Mycosphaerellales</taxon>
        <taxon>Mycosphaerellaceae</taxon>
        <taxon>Cercospora</taxon>
    </lineage>
</organism>
<protein>
    <recommendedName>
        <fullName evidence="3">Zn(2)-C6 fungal-type domain-containing protein</fullName>
    </recommendedName>
</protein>
<feature type="compositionally biased region" description="Polar residues" evidence="2">
    <location>
        <begin position="192"/>
        <end position="205"/>
    </location>
</feature>
<evidence type="ECO:0000313" key="4">
    <source>
        <dbReference type="EMBL" id="GIZ38399.1"/>
    </source>
</evidence>
<feature type="compositionally biased region" description="Basic and acidic residues" evidence="2">
    <location>
        <begin position="113"/>
        <end position="122"/>
    </location>
</feature>